<organism evidence="1 2">
    <name type="scientific">Mesonia aestuariivivens</name>
    <dbReference type="NCBI Taxonomy" id="2796128"/>
    <lineage>
        <taxon>Bacteria</taxon>
        <taxon>Pseudomonadati</taxon>
        <taxon>Bacteroidota</taxon>
        <taxon>Flavobacteriia</taxon>
        <taxon>Flavobacteriales</taxon>
        <taxon>Flavobacteriaceae</taxon>
        <taxon>Mesonia</taxon>
    </lineage>
</organism>
<dbReference type="NCBIfam" id="TIGR01630">
    <property type="entry name" value="psiM2_ORF9"/>
    <property type="match status" value="1"/>
</dbReference>
<evidence type="ECO:0000313" key="1">
    <source>
        <dbReference type="EMBL" id="MBW2961285.1"/>
    </source>
</evidence>
<name>A0ABS6W097_9FLAO</name>
<sequence>MIKEMPLTQDEQMELEALLLQNYYEDASEDLLSFTEATFQKFKPKGFHKKFYEILTLFALGIIKNLIISMPPQHGKSEGSSRRLPAFIAGKRPDDKIALVSYAATKAQKFGREIMSIMREREYKKIFPDVQYPERGYTGAKANTNENRESINSDGSMKFVGVGGPLTGDPVDVLLLDDLYKDWEEGNSPIIQQRVWDWYTAVAETRLHNDSQQLIVFTRWSENDLIAILEDKGYVKEWKGEQDLNEFIESLDSTEFLKINLPAIKEDEPNEFDERERGEALWPEKHSIKKLTSSRDKDPDKFDALYQGDPVNKDGLMYNPFKTYSELPPAKIRKNYTDTADKGKDYLCSISYDVPLSKTDEHYYVVDVVYSQEAMEKTEPQTAEMLKRTKTKLAKIESNNGGRGFARNVQTLVKRACAINWFHQSGNKESRIYSNSATVNRCLVFPDDWHIRWPQFYKDVTKYKKEFSANKRDDAPDCMTGIIETETKTGNDDWGDSGVI</sequence>
<reference evidence="1 2" key="1">
    <citation type="submission" date="2021-07" db="EMBL/GenBank/DDBJ databases">
        <title>Mesonia aestuariivivens sp. nov., isolated from a tidal flat.</title>
        <authorList>
            <person name="Kim Y.-O."/>
            <person name="Yoon J.-H."/>
        </authorList>
    </citation>
    <scope>NUCLEOTIDE SEQUENCE [LARGE SCALE GENOMIC DNA]</scope>
    <source>
        <strain evidence="1 2">JHPTF-M18</strain>
    </source>
</reference>
<gene>
    <name evidence="1" type="primary">terL</name>
    <name evidence="1" type="ORF">KW502_05685</name>
</gene>
<dbReference type="EMBL" id="JAHWDF010000004">
    <property type="protein sequence ID" value="MBW2961285.1"/>
    <property type="molecule type" value="Genomic_DNA"/>
</dbReference>
<proteinExistence type="predicted"/>
<evidence type="ECO:0000313" key="2">
    <source>
        <dbReference type="Proteomes" id="UP000719267"/>
    </source>
</evidence>
<comment type="caution">
    <text evidence="1">The sequence shown here is derived from an EMBL/GenBank/DDBJ whole genome shotgun (WGS) entry which is preliminary data.</text>
</comment>
<dbReference type="InterPro" id="IPR006517">
    <property type="entry name" value="Phage_terminase_lsu-like_C"/>
</dbReference>
<dbReference type="RefSeq" id="WP_219039565.1">
    <property type="nucleotide sequence ID" value="NZ_JAHWDF010000004.1"/>
</dbReference>
<protein>
    <submittedName>
        <fullName evidence="1">Phage terminase large subunit</fullName>
    </submittedName>
</protein>
<keyword evidence="2" id="KW-1185">Reference proteome</keyword>
<accession>A0ABS6W097</accession>
<dbReference type="Proteomes" id="UP000719267">
    <property type="component" value="Unassembled WGS sequence"/>
</dbReference>